<feature type="domain" description="EAL" evidence="1">
    <location>
        <begin position="19"/>
        <end position="283"/>
    </location>
</feature>
<dbReference type="CDD" id="cd01948">
    <property type="entry name" value="EAL"/>
    <property type="match status" value="1"/>
</dbReference>
<comment type="caution">
    <text evidence="2">The sequence shown here is derived from an EMBL/GenBank/DDBJ whole genome shotgun (WGS) entry which is preliminary data.</text>
</comment>
<keyword evidence="3" id="KW-1185">Reference proteome</keyword>
<dbReference type="Gene3D" id="3.20.20.450">
    <property type="entry name" value="EAL domain"/>
    <property type="match status" value="1"/>
</dbReference>
<dbReference type="AlphaFoldDB" id="A0A850PEK6"/>
<dbReference type="PANTHER" id="PTHR44757:SF2">
    <property type="entry name" value="BIOFILM ARCHITECTURE MAINTENANCE PROTEIN MBAA"/>
    <property type="match status" value="1"/>
</dbReference>
<name>A0A850PEK6_9PROT</name>
<dbReference type="PROSITE" id="PS50883">
    <property type="entry name" value="EAL"/>
    <property type="match status" value="1"/>
</dbReference>
<reference evidence="2 3" key="1">
    <citation type="submission" date="2020-06" db="EMBL/GenBank/DDBJ databases">
        <title>Description of novel acetic acid bacteria.</title>
        <authorList>
            <person name="Sombolestani A."/>
        </authorList>
    </citation>
    <scope>NUCLEOTIDE SEQUENCE [LARGE SCALE GENOMIC DNA]</scope>
    <source>
        <strain evidence="2 3">LMG 27010</strain>
    </source>
</reference>
<sequence>MAEDRASANSAGTAGAECLIARRPVARGSVSARARARKLLFLPRVRLADGAVTGAAAFAATPHQALSAIALGQRPPRRALREEERDLRLLLHACQSAARWRGAYRLSFALGSVSAPDVDFVLRLREILVQSGLSPDRLDLEFQEEGFGQETDELIFTLAALRDVGVGTILTGFGRGASSLTLLRDRALAGLLSGIKLDRTLFYSAALSGPDVGHCPLDQLDQSFIRAAIGAGRNFDIAVHAEGVNHVTVADFLRDVGCDEAVGTCFSAPESAERMTARLERDRHPARH</sequence>
<protein>
    <submittedName>
        <fullName evidence="2">EAL domain-containing protein</fullName>
    </submittedName>
</protein>
<evidence type="ECO:0000313" key="3">
    <source>
        <dbReference type="Proteomes" id="UP000585665"/>
    </source>
</evidence>
<dbReference type="Pfam" id="PF00563">
    <property type="entry name" value="EAL"/>
    <property type="match status" value="1"/>
</dbReference>
<evidence type="ECO:0000313" key="2">
    <source>
        <dbReference type="EMBL" id="NVN41293.1"/>
    </source>
</evidence>
<dbReference type="Proteomes" id="UP000585665">
    <property type="component" value="Unassembled WGS sequence"/>
</dbReference>
<evidence type="ECO:0000259" key="1">
    <source>
        <dbReference type="PROSITE" id="PS50883"/>
    </source>
</evidence>
<gene>
    <name evidence="2" type="ORF">HUK82_12075</name>
</gene>
<dbReference type="InterPro" id="IPR052155">
    <property type="entry name" value="Biofilm_reg_signaling"/>
</dbReference>
<dbReference type="SMART" id="SM00052">
    <property type="entry name" value="EAL"/>
    <property type="match status" value="1"/>
</dbReference>
<dbReference type="InterPro" id="IPR035919">
    <property type="entry name" value="EAL_sf"/>
</dbReference>
<accession>A0A850PEK6</accession>
<dbReference type="SUPFAM" id="SSF141868">
    <property type="entry name" value="EAL domain-like"/>
    <property type="match status" value="1"/>
</dbReference>
<dbReference type="RefSeq" id="WP_176614202.1">
    <property type="nucleotide sequence ID" value="NZ_JABXXR010000109.1"/>
</dbReference>
<organism evidence="2 3">
    <name type="scientific">Ameyamaea chiangmaiensis</name>
    <dbReference type="NCBI Taxonomy" id="442969"/>
    <lineage>
        <taxon>Bacteria</taxon>
        <taxon>Pseudomonadati</taxon>
        <taxon>Pseudomonadota</taxon>
        <taxon>Alphaproteobacteria</taxon>
        <taxon>Acetobacterales</taxon>
        <taxon>Acetobacteraceae</taxon>
        <taxon>Ameyamaea</taxon>
    </lineage>
</organism>
<dbReference type="InterPro" id="IPR001633">
    <property type="entry name" value="EAL_dom"/>
</dbReference>
<dbReference type="EMBL" id="JABXXR010000109">
    <property type="protein sequence ID" value="NVN41293.1"/>
    <property type="molecule type" value="Genomic_DNA"/>
</dbReference>
<dbReference type="PANTHER" id="PTHR44757">
    <property type="entry name" value="DIGUANYLATE CYCLASE DGCP"/>
    <property type="match status" value="1"/>
</dbReference>
<proteinExistence type="predicted"/>